<name>A0A7S1AKH5_NOCSC</name>
<evidence type="ECO:0000313" key="1">
    <source>
        <dbReference type="EMBL" id="CAD8857220.1"/>
    </source>
</evidence>
<proteinExistence type="predicted"/>
<reference evidence="1" key="1">
    <citation type="submission" date="2021-01" db="EMBL/GenBank/DDBJ databases">
        <authorList>
            <person name="Corre E."/>
            <person name="Pelletier E."/>
            <person name="Niang G."/>
            <person name="Scheremetjew M."/>
            <person name="Finn R."/>
            <person name="Kale V."/>
            <person name="Holt S."/>
            <person name="Cochrane G."/>
            <person name="Meng A."/>
            <person name="Brown T."/>
            <person name="Cohen L."/>
        </authorList>
    </citation>
    <scope>NUCLEOTIDE SEQUENCE</scope>
</reference>
<accession>A0A7S1AKH5</accession>
<dbReference type="AlphaFoldDB" id="A0A7S1AKH5"/>
<sequence length="110" mass="12295">MAQDSERKFFLNMACVSAKNRWVSDVELRRPESYTRVGTGPRLGDLETVGSADLFLSKDIMNAVEAMKATLVKRRVVVSAAQLERLARVCAETQIFVQVHETRGRPLLGT</sequence>
<organism evidence="1">
    <name type="scientific">Noctiluca scintillans</name>
    <name type="common">Sea sparkle</name>
    <name type="synonym">Red tide dinoflagellate</name>
    <dbReference type="NCBI Taxonomy" id="2966"/>
    <lineage>
        <taxon>Eukaryota</taxon>
        <taxon>Sar</taxon>
        <taxon>Alveolata</taxon>
        <taxon>Dinophyceae</taxon>
        <taxon>Noctilucales</taxon>
        <taxon>Noctilucaceae</taxon>
        <taxon>Noctiluca</taxon>
    </lineage>
</organism>
<protein>
    <submittedName>
        <fullName evidence="1">Uncharacterized protein</fullName>
    </submittedName>
</protein>
<dbReference type="EMBL" id="HBFQ01044547">
    <property type="protein sequence ID" value="CAD8857220.1"/>
    <property type="molecule type" value="Transcribed_RNA"/>
</dbReference>
<gene>
    <name evidence="1" type="ORF">NSCI0253_LOCUS31572</name>
</gene>